<evidence type="ECO:0000313" key="8">
    <source>
        <dbReference type="Proteomes" id="UP000593564"/>
    </source>
</evidence>
<dbReference type="Gene3D" id="3.30.200.20">
    <property type="entry name" value="Phosphorylase Kinase, domain 1"/>
    <property type="match status" value="1"/>
</dbReference>
<proteinExistence type="predicted"/>
<dbReference type="InterPro" id="IPR008271">
    <property type="entry name" value="Ser/Thr_kinase_AS"/>
</dbReference>
<gene>
    <name evidence="7" type="ORF">HYC85_007263</name>
</gene>
<evidence type="ECO:0000256" key="4">
    <source>
        <dbReference type="ARBA" id="ARBA00022777"/>
    </source>
</evidence>
<keyword evidence="5" id="KW-0067">ATP-binding</keyword>
<dbReference type="AlphaFoldDB" id="A0A7J7HPP9"/>
<comment type="caution">
    <text evidence="7">The sequence shown here is derived from an EMBL/GenBank/DDBJ whole genome shotgun (WGS) entry which is preliminary data.</text>
</comment>
<keyword evidence="6" id="KW-0812">Transmembrane</keyword>
<evidence type="ECO:0000256" key="2">
    <source>
        <dbReference type="ARBA" id="ARBA00022679"/>
    </source>
</evidence>
<accession>A0A7J7HPP9</accession>
<evidence type="ECO:0000256" key="5">
    <source>
        <dbReference type="ARBA" id="ARBA00022840"/>
    </source>
</evidence>
<dbReference type="GO" id="GO:0004674">
    <property type="term" value="F:protein serine/threonine kinase activity"/>
    <property type="evidence" value="ECO:0007669"/>
    <property type="project" value="UniProtKB-KW"/>
</dbReference>
<dbReference type="SUPFAM" id="SSF56112">
    <property type="entry name" value="Protein kinase-like (PK-like)"/>
    <property type="match status" value="1"/>
</dbReference>
<keyword evidence="6" id="KW-0472">Membrane</keyword>
<dbReference type="Gene3D" id="1.10.510.10">
    <property type="entry name" value="Transferase(Phosphotransferase) domain 1"/>
    <property type="match status" value="1"/>
</dbReference>
<keyword evidence="2" id="KW-0808">Transferase</keyword>
<evidence type="ECO:0000256" key="1">
    <source>
        <dbReference type="ARBA" id="ARBA00022527"/>
    </source>
</evidence>
<dbReference type="Proteomes" id="UP000593564">
    <property type="component" value="Unassembled WGS sequence"/>
</dbReference>
<dbReference type="InterPro" id="IPR011009">
    <property type="entry name" value="Kinase-like_dom_sf"/>
</dbReference>
<reference evidence="8" key="1">
    <citation type="journal article" date="2020" name="Nat. Commun.">
        <title>Genome assembly of wild tea tree DASZ reveals pedigree and selection history of tea varieties.</title>
        <authorList>
            <person name="Zhang W."/>
            <person name="Zhang Y."/>
            <person name="Qiu H."/>
            <person name="Guo Y."/>
            <person name="Wan H."/>
            <person name="Zhang X."/>
            <person name="Scossa F."/>
            <person name="Alseekh S."/>
            <person name="Zhang Q."/>
            <person name="Wang P."/>
            <person name="Xu L."/>
            <person name="Schmidt M.H."/>
            <person name="Jia X."/>
            <person name="Li D."/>
            <person name="Zhu A."/>
            <person name="Guo F."/>
            <person name="Chen W."/>
            <person name="Ni D."/>
            <person name="Usadel B."/>
            <person name="Fernie A.R."/>
            <person name="Wen W."/>
        </authorList>
    </citation>
    <scope>NUCLEOTIDE SEQUENCE [LARGE SCALE GENOMIC DNA]</scope>
    <source>
        <strain evidence="8">cv. G240</strain>
    </source>
</reference>
<dbReference type="GO" id="GO:0005524">
    <property type="term" value="F:ATP binding"/>
    <property type="evidence" value="ECO:0007669"/>
    <property type="project" value="UniProtKB-KW"/>
</dbReference>
<dbReference type="InterPro" id="IPR051175">
    <property type="entry name" value="CLK_kinases"/>
</dbReference>
<evidence type="ECO:0000256" key="3">
    <source>
        <dbReference type="ARBA" id="ARBA00022741"/>
    </source>
</evidence>
<keyword evidence="6" id="KW-1133">Transmembrane helix</keyword>
<sequence length="224" mass="24817">MILMIGEVCRKGSNASRDCYLFLIVLVLLCCLGVDKIHSKMGEGTFGQVLECWDRERKDMAAIKIVRVMHDLHLIHTDLKPENILLVSSEHVKVPDYKGSSRSPKDGSYFKKVPKSSAIKGLGGVILAMFGVLVASQSDHFQSMEMDGPFESGKEKLEKQSILCSVWRRSSILSRGRVGSLSNCSLSSLLRYYIHVDPTQGGSDVFLSFSSISEWLSNPNNQTG</sequence>
<protein>
    <recommendedName>
        <fullName evidence="9">Protein kinase domain-containing protein</fullName>
    </recommendedName>
</protein>
<keyword evidence="1" id="KW-0723">Serine/threonine-protein kinase</keyword>
<evidence type="ECO:0000313" key="7">
    <source>
        <dbReference type="EMBL" id="KAF5954407.1"/>
    </source>
</evidence>
<dbReference type="PANTHER" id="PTHR45646">
    <property type="entry name" value="SERINE/THREONINE-PROTEIN KINASE DOA-RELATED"/>
    <property type="match status" value="1"/>
</dbReference>
<organism evidence="7 8">
    <name type="scientific">Camellia sinensis</name>
    <name type="common">Tea plant</name>
    <name type="synonym">Thea sinensis</name>
    <dbReference type="NCBI Taxonomy" id="4442"/>
    <lineage>
        <taxon>Eukaryota</taxon>
        <taxon>Viridiplantae</taxon>
        <taxon>Streptophyta</taxon>
        <taxon>Embryophyta</taxon>
        <taxon>Tracheophyta</taxon>
        <taxon>Spermatophyta</taxon>
        <taxon>Magnoliopsida</taxon>
        <taxon>eudicotyledons</taxon>
        <taxon>Gunneridae</taxon>
        <taxon>Pentapetalae</taxon>
        <taxon>asterids</taxon>
        <taxon>Ericales</taxon>
        <taxon>Theaceae</taxon>
        <taxon>Camellia</taxon>
    </lineage>
</organism>
<feature type="transmembrane region" description="Helical" evidence="6">
    <location>
        <begin position="20"/>
        <end position="38"/>
    </location>
</feature>
<keyword evidence="3" id="KW-0547">Nucleotide-binding</keyword>
<keyword evidence="8" id="KW-1185">Reference proteome</keyword>
<reference evidence="7 8" key="2">
    <citation type="submission" date="2020-07" db="EMBL/GenBank/DDBJ databases">
        <title>Genome assembly of wild tea tree DASZ reveals pedigree and selection history of tea varieties.</title>
        <authorList>
            <person name="Zhang W."/>
        </authorList>
    </citation>
    <scope>NUCLEOTIDE SEQUENCE [LARGE SCALE GENOMIC DNA]</scope>
    <source>
        <strain evidence="8">cv. G240</strain>
        <tissue evidence="7">Leaf</tissue>
    </source>
</reference>
<dbReference type="PANTHER" id="PTHR45646:SF11">
    <property type="entry name" value="SERINE_THREONINE-PROTEIN KINASE DOA"/>
    <property type="match status" value="1"/>
</dbReference>
<dbReference type="PROSITE" id="PS00108">
    <property type="entry name" value="PROTEIN_KINASE_ST"/>
    <property type="match status" value="1"/>
</dbReference>
<keyword evidence="4" id="KW-0418">Kinase</keyword>
<name>A0A7J7HPP9_CAMSI</name>
<dbReference type="EMBL" id="JACBKZ010000003">
    <property type="protein sequence ID" value="KAF5954407.1"/>
    <property type="molecule type" value="Genomic_DNA"/>
</dbReference>
<dbReference type="GO" id="GO:0005634">
    <property type="term" value="C:nucleus"/>
    <property type="evidence" value="ECO:0007669"/>
    <property type="project" value="TreeGrafter"/>
</dbReference>
<evidence type="ECO:0008006" key="9">
    <source>
        <dbReference type="Google" id="ProtNLM"/>
    </source>
</evidence>
<evidence type="ECO:0000256" key="6">
    <source>
        <dbReference type="SAM" id="Phobius"/>
    </source>
</evidence>